<dbReference type="InterPro" id="IPR019239">
    <property type="entry name" value="VapB_antitoxin"/>
</dbReference>
<gene>
    <name evidence="1" type="ORF">FR943_21300</name>
</gene>
<proteinExistence type="predicted"/>
<dbReference type="EMBL" id="VOMB01000023">
    <property type="protein sequence ID" value="MBU9766367.1"/>
    <property type="molecule type" value="Genomic_DNA"/>
</dbReference>
<dbReference type="RefSeq" id="WP_217160224.1">
    <property type="nucleotide sequence ID" value="NZ_VOMB01000023.1"/>
</dbReference>
<keyword evidence="2" id="KW-1185">Reference proteome</keyword>
<accession>A0ABS6KS22</accession>
<protein>
    <submittedName>
        <fullName evidence="1">Type II toxin-antitoxin system VapB family antitoxin</fullName>
    </submittedName>
</protein>
<evidence type="ECO:0000313" key="2">
    <source>
        <dbReference type="Proteomes" id="UP000812982"/>
    </source>
</evidence>
<sequence>MRTTVTIDDALLAKASELTGVTESVALLRQGLQTLIRVESGRRLAALGGTDPEASAAPRRRASGG</sequence>
<evidence type="ECO:0000313" key="1">
    <source>
        <dbReference type="EMBL" id="MBU9766367.1"/>
    </source>
</evidence>
<dbReference type="Proteomes" id="UP000812982">
    <property type="component" value="Unassembled WGS sequence"/>
</dbReference>
<organism evidence="1 2">
    <name type="scientific">[Mycobacterium] fortunisiensis</name>
    <dbReference type="NCBI Taxonomy" id="2600579"/>
    <lineage>
        <taxon>Bacteria</taxon>
        <taxon>Bacillati</taxon>
        <taxon>Actinomycetota</taxon>
        <taxon>Actinomycetes</taxon>
        <taxon>Mycobacteriales</taxon>
        <taxon>Mycobacteriaceae</taxon>
        <taxon>Mycolicibacterium</taxon>
    </lineage>
</organism>
<comment type="caution">
    <text evidence="1">The sequence shown here is derived from an EMBL/GenBank/DDBJ whole genome shotgun (WGS) entry which is preliminary data.</text>
</comment>
<name>A0ABS6KS22_9MYCO</name>
<dbReference type="Pfam" id="PF09957">
    <property type="entry name" value="VapB_antitoxin"/>
    <property type="match status" value="1"/>
</dbReference>
<reference evidence="1 2" key="1">
    <citation type="journal article" date="2021" name="Sci. Rep.">
        <title>Phenotypic and genomic hallmarks of a novel, potentially pathogenic rapidly growing Mycobacterium species related to the Mycobacterium fortuitum complex.</title>
        <authorList>
            <person name="Gharbi R."/>
            <person name="Khanna V."/>
            <person name="Frigui W."/>
            <person name="Mhenni B."/>
            <person name="Brosch R."/>
            <person name="Mardassi H."/>
        </authorList>
    </citation>
    <scope>NUCLEOTIDE SEQUENCE [LARGE SCALE GENOMIC DNA]</scope>
    <source>
        <strain evidence="1 2">TNTM28</strain>
    </source>
</reference>